<keyword evidence="4" id="KW-1185">Reference proteome</keyword>
<reference evidence="3 4" key="1">
    <citation type="submission" date="2015-01" db="EMBL/GenBank/DDBJ databases">
        <title>Evolution of Trichinella species and genotypes.</title>
        <authorList>
            <person name="Korhonen P.K."/>
            <person name="Edoardo P."/>
            <person name="Giuseppe L.R."/>
            <person name="Gasser R.B."/>
        </authorList>
    </citation>
    <scope>NUCLEOTIDE SEQUENCE [LARGE SCALE GENOMIC DNA]</scope>
    <source>
        <strain evidence="1">ISS141</strain>
        <strain evidence="2">ISS470</strain>
    </source>
</reference>
<proteinExistence type="predicted"/>
<name>A0A0V0Y5X3_TRIPS</name>
<gene>
    <name evidence="2" type="ORF">T4D_6669</name>
    <name evidence="1" type="ORF">T4E_1540</name>
</gene>
<dbReference type="Proteomes" id="UP000054995">
    <property type="component" value="Unassembled WGS sequence"/>
</dbReference>
<organism evidence="1 3">
    <name type="scientific">Trichinella pseudospiralis</name>
    <name type="common">Parasitic roundworm</name>
    <dbReference type="NCBI Taxonomy" id="6337"/>
    <lineage>
        <taxon>Eukaryota</taxon>
        <taxon>Metazoa</taxon>
        <taxon>Ecdysozoa</taxon>
        <taxon>Nematoda</taxon>
        <taxon>Enoplea</taxon>
        <taxon>Dorylaimia</taxon>
        <taxon>Trichinellida</taxon>
        <taxon>Trichinellidae</taxon>
        <taxon>Trichinella</taxon>
    </lineage>
</organism>
<evidence type="ECO:0000313" key="3">
    <source>
        <dbReference type="Proteomes" id="UP000054815"/>
    </source>
</evidence>
<dbReference type="AlphaFoldDB" id="A0A0V0Y5X3"/>
<comment type="caution">
    <text evidence="1">The sequence shown here is derived from an EMBL/GenBank/DDBJ whole genome shotgun (WGS) entry which is preliminary data.</text>
</comment>
<evidence type="ECO:0000313" key="1">
    <source>
        <dbReference type="EMBL" id="KRX95647.1"/>
    </source>
</evidence>
<evidence type="ECO:0000313" key="4">
    <source>
        <dbReference type="Proteomes" id="UP000054995"/>
    </source>
</evidence>
<sequence length="85" mass="10095">MKLAGEQKNLFYEEFVLIYDKHGFKAVIWICFVVTTVIRQMDNLNNCTVDHQPRYNMLKTEISKKRNFTEIMTIPTMYNQQQVSG</sequence>
<evidence type="ECO:0000313" key="2">
    <source>
        <dbReference type="EMBL" id="KRY81553.1"/>
    </source>
</evidence>
<dbReference type="EMBL" id="JYDU01000053">
    <property type="protein sequence ID" value="KRX95647.1"/>
    <property type="molecule type" value="Genomic_DNA"/>
</dbReference>
<protein>
    <submittedName>
        <fullName evidence="1">Uncharacterized protein</fullName>
    </submittedName>
</protein>
<dbReference type="OrthoDB" id="5920099at2759"/>
<dbReference type="Proteomes" id="UP000054815">
    <property type="component" value="Unassembled WGS sequence"/>
</dbReference>
<dbReference type="EMBL" id="JYDT01000219">
    <property type="protein sequence ID" value="KRY81553.1"/>
    <property type="molecule type" value="Genomic_DNA"/>
</dbReference>
<accession>A0A0V0Y5X3</accession>